<reference evidence="5" key="1">
    <citation type="submission" date="2021-07" db="EMBL/GenBank/DDBJ databases">
        <authorList>
            <person name="Durling M."/>
        </authorList>
    </citation>
    <scope>NUCLEOTIDE SEQUENCE</scope>
</reference>
<keyword evidence="3" id="KW-0732">Signal</keyword>
<evidence type="ECO:0000256" key="2">
    <source>
        <dbReference type="ARBA" id="ARBA00022801"/>
    </source>
</evidence>
<organism evidence="5 6">
    <name type="scientific">Hymenoscyphus fraxineus</name>
    <dbReference type="NCBI Taxonomy" id="746836"/>
    <lineage>
        <taxon>Eukaryota</taxon>
        <taxon>Fungi</taxon>
        <taxon>Dikarya</taxon>
        <taxon>Ascomycota</taxon>
        <taxon>Pezizomycotina</taxon>
        <taxon>Leotiomycetes</taxon>
        <taxon>Helotiales</taxon>
        <taxon>Helotiaceae</taxon>
        <taxon>Hymenoscyphus</taxon>
    </lineage>
</organism>
<evidence type="ECO:0000313" key="5">
    <source>
        <dbReference type="EMBL" id="CAG8957219.1"/>
    </source>
</evidence>
<comment type="caution">
    <text evidence="5">The sequence shown here is derived from an EMBL/GenBank/DDBJ whole genome shotgun (WGS) entry which is preliminary data.</text>
</comment>
<sequence length="564" mass="59710">MLDFKAFLVLACAGSSWAAVVRSALPIVDLGYVLQQATINETGQYYNFSNIRYGAAPVGDLRFAAPVPPTTINRTVNDGQTANICPQAGPYWYRIMTSYLGGANITTLGSIAAQVNAAADALTIASVPEPDPRETEDCLFLDVMTPIDAFNGGKKLPVLVWIYGGGFTTGSKTSAGNPASLIAKAKEDAGEGVVFVAINYRLGLFGWLPGSTFAGQGGLPNAGLYDQRLALEWIAANIGRFGGDGSRVTVLGESAGGASIMHQITAFGGAKAPFQKAIMQSPGFSVTPADAKQEAVYNTVLSDAQSLISANITDVSALRALDSKTIAALNFIVVARSNYSSFTFGPVVDGTFAPKLPGVLLEEGKFDSSVEVMTAHNSNEGIIFTSPFLDTEDEFRAGIENQLSTATTDAIDYITDTLYPAVYNGSYSYTNVNQRATLLAAELSFTCNTRYLNTAFSNETYSYYFTVPPGLHGQDVEYTFFNGDTTTLNDGSPVNAATANLLQRYIANFATSECADPNGPGLPYFPVYGNNATVLVIDLAAQGQLAVDGAANGRCAWLQKGLYA</sequence>
<dbReference type="SUPFAM" id="SSF53474">
    <property type="entry name" value="alpha/beta-Hydrolases"/>
    <property type="match status" value="1"/>
</dbReference>
<dbReference type="PROSITE" id="PS00122">
    <property type="entry name" value="CARBOXYLESTERASE_B_1"/>
    <property type="match status" value="1"/>
</dbReference>
<keyword evidence="6" id="KW-1185">Reference proteome</keyword>
<dbReference type="AlphaFoldDB" id="A0A9N9L166"/>
<dbReference type="PANTHER" id="PTHR11559">
    <property type="entry name" value="CARBOXYLESTERASE"/>
    <property type="match status" value="1"/>
</dbReference>
<evidence type="ECO:0000256" key="3">
    <source>
        <dbReference type="RuleBase" id="RU361235"/>
    </source>
</evidence>
<feature type="signal peptide" evidence="3">
    <location>
        <begin position="1"/>
        <end position="18"/>
    </location>
</feature>
<comment type="similarity">
    <text evidence="1 3">Belongs to the type-B carboxylesterase/lipase family.</text>
</comment>
<dbReference type="EMBL" id="CAJVRL010000077">
    <property type="protein sequence ID" value="CAG8957219.1"/>
    <property type="molecule type" value="Genomic_DNA"/>
</dbReference>
<dbReference type="InterPro" id="IPR019826">
    <property type="entry name" value="Carboxylesterase_B_AS"/>
</dbReference>
<evidence type="ECO:0000259" key="4">
    <source>
        <dbReference type="Pfam" id="PF00135"/>
    </source>
</evidence>
<accession>A0A9N9L166</accession>
<gene>
    <name evidence="5" type="ORF">HYFRA_00009421</name>
</gene>
<keyword evidence="2 3" id="KW-0378">Hydrolase</keyword>
<dbReference type="InterPro" id="IPR029058">
    <property type="entry name" value="AB_hydrolase_fold"/>
</dbReference>
<dbReference type="Pfam" id="PF00135">
    <property type="entry name" value="COesterase"/>
    <property type="match status" value="1"/>
</dbReference>
<dbReference type="GO" id="GO:0016787">
    <property type="term" value="F:hydrolase activity"/>
    <property type="evidence" value="ECO:0007669"/>
    <property type="project" value="UniProtKB-KW"/>
</dbReference>
<feature type="domain" description="Carboxylesterase type B" evidence="4">
    <location>
        <begin position="39"/>
        <end position="542"/>
    </location>
</feature>
<dbReference type="OrthoDB" id="408631at2759"/>
<dbReference type="Gene3D" id="3.40.50.1820">
    <property type="entry name" value="alpha/beta hydrolase"/>
    <property type="match status" value="1"/>
</dbReference>
<evidence type="ECO:0000313" key="6">
    <source>
        <dbReference type="Proteomes" id="UP000696280"/>
    </source>
</evidence>
<proteinExistence type="inferred from homology"/>
<evidence type="ECO:0000256" key="1">
    <source>
        <dbReference type="ARBA" id="ARBA00005964"/>
    </source>
</evidence>
<dbReference type="InterPro" id="IPR050309">
    <property type="entry name" value="Type-B_Carboxylest/Lipase"/>
</dbReference>
<feature type="chain" id="PRO_5040547809" description="Carboxylic ester hydrolase" evidence="3">
    <location>
        <begin position="19"/>
        <end position="564"/>
    </location>
</feature>
<dbReference type="EC" id="3.1.1.-" evidence="3"/>
<dbReference type="Proteomes" id="UP000696280">
    <property type="component" value="Unassembled WGS sequence"/>
</dbReference>
<dbReference type="InterPro" id="IPR002018">
    <property type="entry name" value="CarbesteraseB"/>
</dbReference>
<protein>
    <recommendedName>
        <fullName evidence="3">Carboxylic ester hydrolase</fullName>
        <ecNumber evidence="3">3.1.1.-</ecNumber>
    </recommendedName>
</protein>
<name>A0A9N9L166_9HELO</name>